<accession>A0A1H1VXI6</accession>
<dbReference type="OrthoDB" id="9816340at2"/>
<evidence type="ECO:0000256" key="1">
    <source>
        <dbReference type="PROSITE-ProRule" id="PRU00325"/>
    </source>
</evidence>
<feature type="domain" description="SWIM-type" evidence="2">
    <location>
        <begin position="57"/>
        <end position="90"/>
    </location>
</feature>
<evidence type="ECO:0000259" key="2">
    <source>
        <dbReference type="PROSITE" id="PS50966"/>
    </source>
</evidence>
<dbReference type="AlphaFoldDB" id="A0A1H1VXI6"/>
<proteinExistence type="predicted"/>
<dbReference type="Pfam" id="PF04434">
    <property type="entry name" value="SWIM"/>
    <property type="match status" value="1"/>
</dbReference>
<protein>
    <submittedName>
        <fullName evidence="3">SWIM zinc finger</fullName>
    </submittedName>
</protein>
<reference evidence="3 4" key="1">
    <citation type="submission" date="2016-10" db="EMBL/GenBank/DDBJ databases">
        <authorList>
            <person name="de Groot N.N."/>
        </authorList>
    </citation>
    <scope>NUCLEOTIDE SEQUENCE [LARGE SCALE GENOMIC DNA]</scope>
    <source>
        <strain evidence="3 4">DSM 21741</strain>
    </source>
</reference>
<dbReference type="EMBL" id="LT629749">
    <property type="protein sequence ID" value="SDS88966.1"/>
    <property type="molecule type" value="Genomic_DNA"/>
</dbReference>
<dbReference type="PROSITE" id="PS50966">
    <property type="entry name" value="ZF_SWIM"/>
    <property type="match status" value="1"/>
</dbReference>
<dbReference type="GO" id="GO:0008270">
    <property type="term" value="F:zinc ion binding"/>
    <property type="evidence" value="ECO:0007669"/>
    <property type="project" value="UniProtKB-KW"/>
</dbReference>
<dbReference type="STRING" id="546871.SAMN04488543_2588"/>
<dbReference type="InterPro" id="IPR007527">
    <property type="entry name" value="Znf_SWIM"/>
</dbReference>
<organism evidence="3 4">
    <name type="scientific">Friedmanniella luteola</name>
    <dbReference type="NCBI Taxonomy" id="546871"/>
    <lineage>
        <taxon>Bacteria</taxon>
        <taxon>Bacillati</taxon>
        <taxon>Actinomycetota</taxon>
        <taxon>Actinomycetes</taxon>
        <taxon>Propionibacteriales</taxon>
        <taxon>Nocardioidaceae</taxon>
        <taxon>Friedmanniella</taxon>
    </lineage>
</organism>
<keyword evidence="1" id="KW-0862">Zinc</keyword>
<keyword evidence="1" id="KW-0479">Metal-binding</keyword>
<keyword evidence="4" id="KW-1185">Reference proteome</keyword>
<evidence type="ECO:0000313" key="3">
    <source>
        <dbReference type="EMBL" id="SDS88966.1"/>
    </source>
</evidence>
<evidence type="ECO:0000313" key="4">
    <source>
        <dbReference type="Proteomes" id="UP000199092"/>
    </source>
</evidence>
<name>A0A1H1VXI6_9ACTN</name>
<keyword evidence="1" id="KW-0863">Zinc-finger</keyword>
<sequence>MVSEAAEVWDRPRVLRLAADTAARQAALRVPGTAWIGTGRSGAQVWGRCRGSGATPYDVVLDVDAARWLCGCPSRKVPCKHALALLLRWSDGLVDAHEPPEFVARRLGAPAVATPARPAGELADPAAAAARAAARTERVAGGLDELSTWIGDQVRTGLAGLERGGWSAVDTVAARMVDAQAPGVAGLLRRIPGELGREGWPERVLEQLAALHLLVQAHRRIDTLPADLAATVRGHVGYPVSRADVLAGPAVEDEWLAVGQLDTVESKLESRRVWLWGRHSRRWALWLTFVPPGGAPDTTVVLGDRFVGRLHFYPGAGQLRAVVGEPTAADPALAHRGEPWPPEDGLGTARRRFADLLAADPWAARLPVLLRAAPVPPDGDAGWRLRDADGICCPLLVGGAEPWPLVAQGRGRTVAVMAEWTAEGARPLAVLGAAGTGAAVLRAA</sequence>
<dbReference type="Proteomes" id="UP000199092">
    <property type="component" value="Chromosome I"/>
</dbReference>
<dbReference type="RefSeq" id="WP_091413282.1">
    <property type="nucleotide sequence ID" value="NZ_LT629749.1"/>
</dbReference>
<gene>
    <name evidence="3" type="ORF">SAMN04488543_2588</name>
</gene>